<dbReference type="Gene3D" id="3.60.15.10">
    <property type="entry name" value="Ribonuclease Z/Hydroxyacylglutathione hydrolase-like"/>
    <property type="match status" value="1"/>
</dbReference>
<protein>
    <submittedName>
        <fullName evidence="1">Uncharacterized protein</fullName>
    </submittedName>
</protein>
<dbReference type="EMBL" id="BARS01004825">
    <property type="protein sequence ID" value="GAF83868.1"/>
    <property type="molecule type" value="Genomic_DNA"/>
</dbReference>
<accession>X0SRW5</accession>
<name>X0SRW5_9ZZZZ</name>
<reference evidence="1" key="1">
    <citation type="journal article" date="2014" name="Front. Microbiol.">
        <title>High frequency of phylogenetically diverse reductive dehalogenase-homologous genes in deep subseafloor sedimentary metagenomes.</title>
        <authorList>
            <person name="Kawai M."/>
            <person name="Futagami T."/>
            <person name="Toyoda A."/>
            <person name="Takaki Y."/>
            <person name="Nishi S."/>
            <person name="Hori S."/>
            <person name="Arai W."/>
            <person name="Tsubouchi T."/>
            <person name="Morono Y."/>
            <person name="Uchiyama I."/>
            <person name="Ito T."/>
            <person name="Fujiyama A."/>
            <person name="Inagaki F."/>
            <person name="Takami H."/>
        </authorList>
    </citation>
    <scope>NUCLEOTIDE SEQUENCE</scope>
    <source>
        <strain evidence="1">Expedition CK06-06</strain>
    </source>
</reference>
<comment type="caution">
    <text evidence="1">The sequence shown here is derived from an EMBL/GenBank/DDBJ whole genome shotgun (WGS) entry which is preliminary data.</text>
</comment>
<gene>
    <name evidence="1" type="ORF">S01H1_09445</name>
</gene>
<sequence>MLKIEYFGKTSFALEYKETTILLNPGIWDGESVVPDDFNARVVIATNQSDDAVGNAATIAVNSKAWFLGNQGAVDKASEQGAKPWLLHVLQPEVPYEIPDVKITPYSLSRIDEAEGGRIENLGLYIEIGGMKVGYLGDSVIRGLFEQLEMDVLIVPVGGDGVFPVKDAVSLCIDAKPRVGIPMRWSSVDDPLKFSKYVQQFGQGTVPVVMAPNQVLKVSWAAGNEFRYELN</sequence>
<proteinExistence type="predicted"/>
<dbReference type="SUPFAM" id="SSF56281">
    <property type="entry name" value="Metallo-hydrolase/oxidoreductase"/>
    <property type="match status" value="1"/>
</dbReference>
<dbReference type="InterPro" id="IPR036866">
    <property type="entry name" value="RibonucZ/Hydroxyglut_hydro"/>
</dbReference>
<organism evidence="1">
    <name type="scientific">marine sediment metagenome</name>
    <dbReference type="NCBI Taxonomy" id="412755"/>
    <lineage>
        <taxon>unclassified sequences</taxon>
        <taxon>metagenomes</taxon>
        <taxon>ecological metagenomes</taxon>
    </lineage>
</organism>
<evidence type="ECO:0000313" key="1">
    <source>
        <dbReference type="EMBL" id="GAF83868.1"/>
    </source>
</evidence>
<dbReference type="AlphaFoldDB" id="X0SRW5"/>
<dbReference type="Pfam" id="PF13483">
    <property type="entry name" value="Lactamase_B_3"/>
    <property type="match status" value="1"/>
</dbReference>